<feature type="domain" description="Response regulatory" evidence="8">
    <location>
        <begin position="3"/>
        <end position="118"/>
    </location>
</feature>
<evidence type="ECO:0000256" key="5">
    <source>
        <dbReference type="ARBA" id="ARBA00023012"/>
    </source>
</evidence>
<feature type="domain" description="Histidine kinase" evidence="7">
    <location>
        <begin position="147"/>
        <end position="362"/>
    </location>
</feature>
<protein>
    <recommendedName>
        <fullName evidence="2">histidine kinase</fullName>
        <ecNumber evidence="2">2.7.13.3</ecNumber>
    </recommendedName>
</protein>
<dbReference type="PANTHER" id="PTHR43547:SF2">
    <property type="entry name" value="HYBRID SIGNAL TRANSDUCTION HISTIDINE KINASE C"/>
    <property type="match status" value="1"/>
</dbReference>
<sequence length="365" mass="40816">MYKILIVEDELIAAESLSLDLKKLGYEVIGIVSKGEKAIQKAKDSLPDLILMDIMLKGSMDGITAAQAIYQELKIPIIYLSAYADAQTLQRAQKTPAYGYLVKPYKIADISTTITIALSKFEEDSRTESDLLKQKKLNQIKTQALATASHDLRAPLTSILGYTELIKDYGDKLSPDKKERYFNFIKSAIVEMNDSLEDLLLISKAEEGKITLYPNQFDLVEFLQGLIDEQNNLNDKHTINFHCQHSSCEAYLDRKMLHHILNNLISNAIKYSPEGGDIDLTLCCEENNICLTIQDYGIGIPDSYQHKLFQLFERADNVGGIKGNGLGLSIVKSAVEIHGGEISVESEENKGTKFIINIPQHEEPL</sequence>
<dbReference type="Pfam" id="PF00072">
    <property type="entry name" value="Response_reg"/>
    <property type="match status" value="1"/>
</dbReference>
<dbReference type="InterPro" id="IPR001789">
    <property type="entry name" value="Sig_transdc_resp-reg_receiver"/>
</dbReference>
<dbReference type="Proteomes" id="UP000654604">
    <property type="component" value="Unassembled WGS sequence"/>
</dbReference>
<organism evidence="9 10">
    <name type="scientific">Cyanobacterium stanieri LEGE 03274</name>
    <dbReference type="NCBI Taxonomy" id="1828756"/>
    <lineage>
        <taxon>Bacteria</taxon>
        <taxon>Bacillati</taxon>
        <taxon>Cyanobacteriota</taxon>
        <taxon>Cyanophyceae</taxon>
        <taxon>Oscillatoriophycideae</taxon>
        <taxon>Chroococcales</taxon>
        <taxon>Geminocystaceae</taxon>
        <taxon>Cyanobacterium</taxon>
    </lineage>
</organism>
<dbReference type="InterPro" id="IPR005467">
    <property type="entry name" value="His_kinase_dom"/>
</dbReference>
<dbReference type="InterPro" id="IPR003594">
    <property type="entry name" value="HATPase_dom"/>
</dbReference>
<evidence type="ECO:0000259" key="7">
    <source>
        <dbReference type="PROSITE" id="PS50109"/>
    </source>
</evidence>
<dbReference type="EMBL" id="JADEWC010000001">
    <property type="protein sequence ID" value="MBE9221123.1"/>
    <property type="molecule type" value="Genomic_DNA"/>
</dbReference>
<proteinExistence type="predicted"/>
<dbReference type="CDD" id="cd00075">
    <property type="entry name" value="HATPase"/>
    <property type="match status" value="1"/>
</dbReference>
<dbReference type="CDD" id="cd00082">
    <property type="entry name" value="HisKA"/>
    <property type="match status" value="1"/>
</dbReference>
<dbReference type="InterPro" id="IPR003661">
    <property type="entry name" value="HisK_dim/P_dom"/>
</dbReference>
<dbReference type="InterPro" id="IPR036097">
    <property type="entry name" value="HisK_dim/P_sf"/>
</dbReference>
<accession>A0ABR9UZQ6</accession>
<dbReference type="InterPro" id="IPR011006">
    <property type="entry name" value="CheY-like_superfamily"/>
</dbReference>
<evidence type="ECO:0000256" key="6">
    <source>
        <dbReference type="PROSITE-ProRule" id="PRU00169"/>
    </source>
</evidence>
<dbReference type="Gene3D" id="1.10.287.130">
    <property type="match status" value="1"/>
</dbReference>
<reference evidence="9 10" key="1">
    <citation type="submission" date="2020-10" db="EMBL/GenBank/DDBJ databases">
        <authorList>
            <person name="Castelo-Branco R."/>
            <person name="Eusebio N."/>
            <person name="Adriana R."/>
            <person name="Vieira A."/>
            <person name="Brugerolle De Fraissinette N."/>
            <person name="Rezende De Castro R."/>
            <person name="Schneider M.P."/>
            <person name="Vasconcelos V."/>
            <person name="Leao P.N."/>
        </authorList>
    </citation>
    <scope>NUCLEOTIDE SEQUENCE [LARGE SCALE GENOMIC DNA]</scope>
    <source>
        <strain evidence="9 10">LEGE 03274</strain>
    </source>
</reference>
<dbReference type="EC" id="2.7.13.3" evidence="2"/>
<dbReference type="PANTHER" id="PTHR43547">
    <property type="entry name" value="TWO-COMPONENT HISTIDINE KINASE"/>
    <property type="match status" value="1"/>
</dbReference>
<gene>
    <name evidence="9" type="ORF">IQ215_00275</name>
</gene>
<keyword evidence="10" id="KW-1185">Reference proteome</keyword>
<dbReference type="SUPFAM" id="SSF47384">
    <property type="entry name" value="Homodimeric domain of signal transducing histidine kinase"/>
    <property type="match status" value="1"/>
</dbReference>
<dbReference type="SMART" id="SM00387">
    <property type="entry name" value="HATPase_c"/>
    <property type="match status" value="1"/>
</dbReference>
<evidence type="ECO:0000259" key="8">
    <source>
        <dbReference type="PROSITE" id="PS50110"/>
    </source>
</evidence>
<evidence type="ECO:0000256" key="2">
    <source>
        <dbReference type="ARBA" id="ARBA00012438"/>
    </source>
</evidence>
<dbReference type="Pfam" id="PF00512">
    <property type="entry name" value="HisKA"/>
    <property type="match status" value="1"/>
</dbReference>
<dbReference type="Gene3D" id="3.30.565.10">
    <property type="entry name" value="Histidine kinase-like ATPase, C-terminal domain"/>
    <property type="match status" value="1"/>
</dbReference>
<evidence type="ECO:0000256" key="4">
    <source>
        <dbReference type="ARBA" id="ARBA00022777"/>
    </source>
</evidence>
<name>A0ABR9UZQ6_9CHRO</name>
<dbReference type="Gene3D" id="3.40.50.2300">
    <property type="match status" value="1"/>
</dbReference>
<comment type="caution">
    <text evidence="9">The sequence shown here is derived from an EMBL/GenBank/DDBJ whole genome shotgun (WGS) entry which is preliminary data.</text>
</comment>
<dbReference type="SUPFAM" id="SSF55874">
    <property type="entry name" value="ATPase domain of HSP90 chaperone/DNA topoisomerase II/histidine kinase"/>
    <property type="match status" value="1"/>
</dbReference>
<evidence type="ECO:0000256" key="1">
    <source>
        <dbReference type="ARBA" id="ARBA00000085"/>
    </source>
</evidence>
<dbReference type="InterPro" id="IPR004358">
    <property type="entry name" value="Sig_transdc_His_kin-like_C"/>
</dbReference>
<evidence type="ECO:0000313" key="9">
    <source>
        <dbReference type="EMBL" id="MBE9221123.1"/>
    </source>
</evidence>
<comment type="catalytic activity">
    <reaction evidence="1">
        <text>ATP + protein L-histidine = ADP + protein N-phospho-L-histidine.</text>
        <dbReference type="EC" id="2.7.13.3"/>
    </reaction>
</comment>
<dbReference type="SMART" id="SM00388">
    <property type="entry name" value="HisKA"/>
    <property type="match status" value="1"/>
</dbReference>
<dbReference type="RefSeq" id="WP_193799324.1">
    <property type="nucleotide sequence ID" value="NZ_JADEWC010000001.1"/>
</dbReference>
<evidence type="ECO:0000256" key="3">
    <source>
        <dbReference type="ARBA" id="ARBA00022553"/>
    </source>
</evidence>
<evidence type="ECO:0000313" key="10">
    <source>
        <dbReference type="Proteomes" id="UP000654604"/>
    </source>
</evidence>
<dbReference type="SMART" id="SM00448">
    <property type="entry name" value="REC"/>
    <property type="match status" value="1"/>
</dbReference>
<dbReference type="Pfam" id="PF02518">
    <property type="entry name" value="HATPase_c"/>
    <property type="match status" value="1"/>
</dbReference>
<dbReference type="PROSITE" id="PS50109">
    <property type="entry name" value="HIS_KIN"/>
    <property type="match status" value="1"/>
</dbReference>
<keyword evidence="4" id="KW-0418">Kinase</keyword>
<dbReference type="InterPro" id="IPR036890">
    <property type="entry name" value="HATPase_C_sf"/>
</dbReference>
<dbReference type="PROSITE" id="PS50110">
    <property type="entry name" value="RESPONSE_REGULATORY"/>
    <property type="match status" value="1"/>
</dbReference>
<keyword evidence="3 6" id="KW-0597">Phosphoprotein</keyword>
<keyword evidence="5" id="KW-0902">Two-component regulatory system</keyword>
<feature type="modified residue" description="4-aspartylphosphate" evidence="6">
    <location>
        <position position="53"/>
    </location>
</feature>
<keyword evidence="4" id="KW-0808">Transferase</keyword>
<dbReference type="SUPFAM" id="SSF52172">
    <property type="entry name" value="CheY-like"/>
    <property type="match status" value="1"/>
</dbReference>
<dbReference type="CDD" id="cd17534">
    <property type="entry name" value="REC_DC-like"/>
    <property type="match status" value="1"/>
</dbReference>
<dbReference type="PRINTS" id="PR00344">
    <property type="entry name" value="BCTRLSENSOR"/>
</dbReference>